<name>A0A1N6H7P3_9GAMM</name>
<dbReference type="OrthoDB" id="8481046at2"/>
<dbReference type="EMBL" id="FSRE01000004">
    <property type="protein sequence ID" value="SIO15772.1"/>
    <property type="molecule type" value="Genomic_DNA"/>
</dbReference>
<evidence type="ECO:0000313" key="2">
    <source>
        <dbReference type="Proteomes" id="UP000198461"/>
    </source>
</evidence>
<evidence type="ECO:0000313" key="1">
    <source>
        <dbReference type="EMBL" id="SIO15772.1"/>
    </source>
</evidence>
<accession>A0A1N6H7P3</accession>
<reference evidence="1 2" key="1">
    <citation type="submission" date="2016-11" db="EMBL/GenBank/DDBJ databases">
        <authorList>
            <person name="Jaros S."/>
            <person name="Januszkiewicz K."/>
            <person name="Wedrychowicz H."/>
        </authorList>
    </citation>
    <scope>NUCLEOTIDE SEQUENCE [LARGE SCALE GENOMIC DNA]</scope>
    <source>
        <strain evidence="1 2">DSM 17737</strain>
    </source>
</reference>
<keyword evidence="2" id="KW-1185">Reference proteome</keyword>
<dbReference type="Proteomes" id="UP000198461">
    <property type="component" value="Unassembled WGS sequence"/>
</dbReference>
<dbReference type="STRING" id="364032.SAMN05443662_1593"/>
<proteinExistence type="predicted"/>
<protein>
    <submittedName>
        <fullName evidence="1">Uncharacterized protein</fullName>
    </submittedName>
</protein>
<dbReference type="AlphaFoldDB" id="A0A1N6H7P3"/>
<organism evidence="1 2">
    <name type="scientific">Sulfurivirga caldicuralii</name>
    <dbReference type="NCBI Taxonomy" id="364032"/>
    <lineage>
        <taxon>Bacteria</taxon>
        <taxon>Pseudomonadati</taxon>
        <taxon>Pseudomonadota</taxon>
        <taxon>Gammaproteobacteria</taxon>
        <taxon>Thiotrichales</taxon>
        <taxon>Piscirickettsiaceae</taxon>
        <taxon>Sulfurivirga</taxon>
    </lineage>
</organism>
<sequence length="166" mass="18616">MSQTLEQIQIDFVANEDRLLLKLRSGNQLYRAWLTRRFIKLWVPILQGVHPQTGERFADTPALPLEQADAIQPVEDTPLEKQAEAYEYPLGEAPILAVEITYNTASAEKPAQMIIKPASGQGIVLPYQPQLNHTLLKLLQTGSDKAQWDLHALFHAEAEIPGGRLQ</sequence>
<gene>
    <name evidence="1" type="ORF">SAMN05443662_1593</name>
</gene>
<dbReference type="RefSeq" id="WP_074201871.1">
    <property type="nucleotide sequence ID" value="NZ_FSRE01000004.1"/>
</dbReference>